<evidence type="ECO:0000313" key="2">
    <source>
        <dbReference type="EMBL" id="KAG5667982.1"/>
    </source>
</evidence>
<sequence length="152" mass="17635">MKFSCEKIMKGFAIIVLILIVIDIVAASPLSKREITQRRKLQQQLHKKRDVSSLIKLRNSDEWIYGNNVPGEQADIVFSVFKIAPNDNYYFAYKQTDLQEREETGIYEFDPVINGRKLNVSGYYQYIRPDGKKQRVDYTSNDNGFDSVVTVE</sequence>
<gene>
    <name evidence="2" type="ORF">PVAND_015940</name>
</gene>
<dbReference type="PROSITE" id="PS51155">
    <property type="entry name" value="CHIT_BIND_RR_2"/>
    <property type="match status" value="1"/>
</dbReference>
<evidence type="ECO:0000313" key="3">
    <source>
        <dbReference type="Proteomes" id="UP001107558"/>
    </source>
</evidence>
<dbReference type="EMBL" id="JADBJN010000004">
    <property type="protein sequence ID" value="KAG5667982.1"/>
    <property type="molecule type" value="Genomic_DNA"/>
</dbReference>
<keyword evidence="3" id="KW-1185">Reference proteome</keyword>
<dbReference type="AlphaFoldDB" id="A0A9J6BEP5"/>
<reference evidence="2" key="1">
    <citation type="submission" date="2021-03" db="EMBL/GenBank/DDBJ databases">
        <title>Chromosome level genome of the anhydrobiotic midge Polypedilum vanderplanki.</title>
        <authorList>
            <person name="Yoshida Y."/>
            <person name="Kikawada T."/>
            <person name="Gusev O."/>
        </authorList>
    </citation>
    <scope>NUCLEOTIDE SEQUENCE</scope>
    <source>
        <strain evidence="2">NIAS01</strain>
        <tissue evidence="2">Whole body or cell culture</tissue>
    </source>
</reference>
<evidence type="ECO:0000256" key="1">
    <source>
        <dbReference type="PROSITE-ProRule" id="PRU00497"/>
    </source>
</evidence>
<dbReference type="OrthoDB" id="7950193at2759"/>
<dbReference type="GO" id="GO:0042302">
    <property type="term" value="F:structural constituent of cuticle"/>
    <property type="evidence" value="ECO:0007669"/>
    <property type="project" value="UniProtKB-UniRule"/>
</dbReference>
<name>A0A9J6BEP5_POLVA</name>
<dbReference type="Proteomes" id="UP001107558">
    <property type="component" value="Chromosome 4"/>
</dbReference>
<accession>A0A9J6BEP5</accession>
<protein>
    <submittedName>
        <fullName evidence="2">Uncharacterized protein</fullName>
    </submittedName>
</protein>
<keyword evidence="1" id="KW-0193">Cuticle</keyword>
<comment type="caution">
    <text evidence="2">The sequence shown here is derived from an EMBL/GenBank/DDBJ whole genome shotgun (WGS) entry which is preliminary data.</text>
</comment>
<proteinExistence type="predicted"/>
<dbReference type="InterPro" id="IPR000618">
    <property type="entry name" value="Insect_cuticle"/>
</dbReference>
<dbReference type="Pfam" id="PF00379">
    <property type="entry name" value="Chitin_bind_4"/>
    <property type="match status" value="1"/>
</dbReference>
<organism evidence="2 3">
    <name type="scientific">Polypedilum vanderplanki</name>
    <name type="common">Sleeping chironomid midge</name>
    <dbReference type="NCBI Taxonomy" id="319348"/>
    <lineage>
        <taxon>Eukaryota</taxon>
        <taxon>Metazoa</taxon>
        <taxon>Ecdysozoa</taxon>
        <taxon>Arthropoda</taxon>
        <taxon>Hexapoda</taxon>
        <taxon>Insecta</taxon>
        <taxon>Pterygota</taxon>
        <taxon>Neoptera</taxon>
        <taxon>Endopterygota</taxon>
        <taxon>Diptera</taxon>
        <taxon>Nematocera</taxon>
        <taxon>Chironomoidea</taxon>
        <taxon>Chironomidae</taxon>
        <taxon>Chironominae</taxon>
        <taxon>Polypedilum</taxon>
        <taxon>Polypedilum</taxon>
    </lineage>
</organism>